<feature type="compositionally biased region" description="Basic residues" evidence="1">
    <location>
        <begin position="105"/>
        <end position="145"/>
    </location>
</feature>
<organism evidence="3 4">
    <name type="scientific">Artemia franciscana</name>
    <name type="common">Brine shrimp</name>
    <name type="synonym">Artemia sanfranciscana</name>
    <dbReference type="NCBI Taxonomy" id="6661"/>
    <lineage>
        <taxon>Eukaryota</taxon>
        <taxon>Metazoa</taxon>
        <taxon>Ecdysozoa</taxon>
        <taxon>Arthropoda</taxon>
        <taxon>Crustacea</taxon>
        <taxon>Branchiopoda</taxon>
        <taxon>Anostraca</taxon>
        <taxon>Artemiidae</taxon>
        <taxon>Artemia</taxon>
    </lineage>
</organism>
<name>A0AA88HL43_ARTSF</name>
<feature type="chain" id="PRO_5041682266" evidence="2">
    <location>
        <begin position="20"/>
        <end position="265"/>
    </location>
</feature>
<comment type="caution">
    <text evidence="3">The sequence shown here is derived from an EMBL/GenBank/DDBJ whole genome shotgun (WGS) entry which is preliminary data.</text>
</comment>
<proteinExistence type="predicted"/>
<evidence type="ECO:0000313" key="3">
    <source>
        <dbReference type="EMBL" id="KAK2711410.1"/>
    </source>
</evidence>
<keyword evidence="2" id="KW-0732">Signal</keyword>
<dbReference type="EMBL" id="JAVRJZ010000016">
    <property type="protein sequence ID" value="KAK2711410.1"/>
    <property type="molecule type" value="Genomic_DNA"/>
</dbReference>
<feature type="signal peptide" evidence="2">
    <location>
        <begin position="1"/>
        <end position="19"/>
    </location>
</feature>
<feature type="region of interest" description="Disordered" evidence="1">
    <location>
        <begin position="105"/>
        <end position="160"/>
    </location>
</feature>
<dbReference type="AlphaFoldDB" id="A0AA88HL43"/>
<accession>A0AA88HL43</accession>
<keyword evidence="4" id="KW-1185">Reference proteome</keyword>
<evidence type="ECO:0000256" key="2">
    <source>
        <dbReference type="SAM" id="SignalP"/>
    </source>
</evidence>
<sequence length="265" mass="30782">MNILVRTLLVIYASTSVLTLPYNSDIVMSKRELKGILRKIRQQNRVNRRQIGDNCIDCFDDNKNDVFPKSIKYNRALIGRKIFSDLDYLPAYRSGAIKKEMVKKLRKKKKLRKESRKKLKDHMKKGRKGKSGKRRKEKRGGKKKKYEPSTDTIGLGKKKKEDPSQLTSILSLGALSNMRKFFGDIRTRFKSREEMGNDIIQNDAPSSSLEEPQFHLRDLETDSLPSYEALRVPESSTTSRRKFEPRFMRIKSLKYDPSFHYAGLG</sequence>
<evidence type="ECO:0000313" key="4">
    <source>
        <dbReference type="Proteomes" id="UP001187531"/>
    </source>
</evidence>
<dbReference type="Proteomes" id="UP001187531">
    <property type="component" value="Unassembled WGS sequence"/>
</dbReference>
<reference evidence="3" key="1">
    <citation type="submission" date="2023-07" db="EMBL/GenBank/DDBJ databases">
        <title>Chromosome-level genome assembly of Artemia franciscana.</title>
        <authorList>
            <person name="Jo E."/>
        </authorList>
    </citation>
    <scope>NUCLEOTIDE SEQUENCE</scope>
    <source>
        <tissue evidence="3">Whole body</tissue>
    </source>
</reference>
<gene>
    <name evidence="3" type="ORF">QYM36_012554</name>
</gene>
<protein>
    <submittedName>
        <fullName evidence="3">Uncharacterized protein</fullName>
    </submittedName>
</protein>
<evidence type="ECO:0000256" key="1">
    <source>
        <dbReference type="SAM" id="MobiDB-lite"/>
    </source>
</evidence>